<dbReference type="EC" id="1.1.1.100" evidence="12"/>
<dbReference type="GO" id="GO:0004314">
    <property type="term" value="F:[acyl-carrier-protein] S-malonyltransferase activity"/>
    <property type="evidence" value="ECO:0007669"/>
    <property type="project" value="UniProtKB-EC"/>
</dbReference>
<evidence type="ECO:0000256" key="6">
    <source>
        <dbReference type="ARBA" id="ARBA00023315"/>
    </source>
</evidence>
<keyword evidence="2" id="KW-0597">Phosphoprotein</keyword>
<dbReference type="SUPFAM" id="SSF52540">
    <property type="entry name" value="P-loop containing nucleoside triphosphate hydrolases"/>
    <property type="match status" value="1"/>
</dbReference>
<feature type="domain" description="Carrier" evidence="9">
    <location>
        <begin position="189"/>
        <end position="265"/>
    </location>
</feature>
<dbReference type="InterPro" id="IPR050091">
    <property type="entry name" value="PKS_NRPS_Biosynth_Enz"/>
</dbReference>
<dbReference type="SUPFAM" id="SSF55048">
    <property type="entry name" value="Probable ACP-binding domain of malonyl-CoA ACP transacylase"/>
    <property type="match status" value="1"/>
</dbReference>
<sequence>IRGIFHAAGVTADASLANQTREAIEQVYLPKVTGAWNLHEVCESMGLDKNLDMFVMFSSVAALLGNFGQANYSAANACLDALAEYRRARGLCAQSIQWGPWIEQGMAADLKALAEKAGLRGISNELGIRVLVEAVRNSKTVVTFLAQSFIWKRFVQRFDVVPPFFSNIEFETASPGAFRVLYSSMTPDELHTYVSNVVLDTARQVLGTSELPALDSPLQELGIDSLGAVELRNSLSQRLGVKLSATTLFDYPTIRAIIDYIVNQVSGEASAAKATSGALVSAGLAAGRNSPIAVVGYSCRLPQGSETPDKLWEMLRRAQDCVVEVPLTRFDVDMFYDSDIDAKGKMYVRKACFMDDADMFDNSFFNISAAEVTYMDPQQRVMLEVAYDAFYSAAYSREHLIGKNYGVWIGCCNSDWHFLEQQSNPDKSSSYSGPGGSGCLVSNRLSYVFGLKGPSMTIDTACSSSLVAADCGAQAMRFGYCDGALIGGVNLMLSPQLFLAFCKARMLSPDCRCATFDEKANGYVRGEGAGAIMLRHLADAQREGKRILGIVRGTAVNHDGRSASLTAPNGPAQQDVIRSALQIGGVDPLDVALVESHGTGTALGDPIEMGAIKAVYGAGRSADSPLVVGALKSYIGHLEGSSGIAGILKVLLCLRHHEVPPNLHFDTPNPHMDLSDFHVVLPKKQMKLQPAQKSSTILGSVSSFGFGGANAHVVFEEYPEPTMATDVGGERRSTEAAESAGKKRLAFLFTGQGSQYPNMCKQLYEEEPVFRSHMDACFTVLEGKLDVKLRDVIYPTAENDVEMLNLLNQTGYSQPAIFCVEYALAQLMISKGFSPSVVMGHSLGEYAAAAIAGVMDWKDALLLVHERASIMQHIDPNDGVMYACRASEQDAQAAVEKALGEKAVAVTVSAINGPRSIVLAGTQPDVLAVLKAMDMQSRAKQLTVSHAFHCPLVGEAAALLLPKVESVKLSNPNEGITFISTVTGKAVGAGELTKPEYWAMHITKPVQFLQGMRAAVTSGEAGIFIEIGPRPTLVNMGQQCVPRNDYTWVAPVDPKDSNRNSFPQALEKITSNMVCTYTWKRHAFPWTVVVHPFVDKFVPDQDETKATSQKLLTPAVGELLHDHVVNGTAMMPGVGFLEAMAAGGFMMVDGKLPSTVVALRDCEFERPMLIPKIDPSTGEFTQAAKLMITVNNKDITLKSIMDGEEEEIFHSRCTFSLCPATSLPTEPADLLTSLQGRITTPVPITTLYETLQSVGLQYGARFQSIRECYAAASDEVLAKLRPKLPLHSFERNFRIHPVLLDGALQTAAVLFAEMGHKRPLVPVGVKRALLARVPAGSEVWSHVVVKSKDLRSATMDVTLFSTKGTILGQLVDVAVRAFDAVAGAQIPKGLLWEVSWVPKAKAPVEDGVDTVENEASETITPTAKLAVKPTGKVEGLARQPAVNGQPKWLLLKTPSSMLEGLQKALQGTPSAFVKELDEKHPNNAISSKIHNSEWDAIIYLGALSAAASSTTCVADALLLANTLGNTAAEKPLPNVLFVTQGQHFIRECGDVPTTAVPTQTGLYGFCRSAQLELENIIGRPVYLGTLDFAAKDPTLDDPAAFVSALQRVLAEADPTGAAGTCEPHTVIRGGKEMVPRLVKSSIECRGAVELHMSDRGALSMLKLRPMPKSARVPPPRDCVEIRVRAVGLNFRDVLNVMGLYPGDPGPPGADCAGTVVAVGEGVEHLRVGDAVFGIAQGALKTFVTTSAHLVRPLPGRLTFEQAAALPVVASTVEYALHDVAKVKKGDKVLIHAVTGGVGLAAVQFCKRVGAEIYGTCSGGKKEEFARSVGVKYITSSRDPKKFAEDMCEFLGNGKHKIDVVLNCLIENYIPETLKFLAPNGRFVELGKRGIWTREQMGTVRPDVLYETVAIDTMMEEDPVWFGGMLDRIRNLVDGSMLQPLPLHTFEMTDSSEGGVAAFRFLQRAQHIGKVVIRLSSALEVKNFTTNSRQETENEDSGERHTLSPATAVGKPLSQSVADQMHKTYIITGGTGGLGLVVAQWLIEEGAHNIVLLSRRGEPPSSVKAGDPVWKYLCGEEQPNCISVATLKCDVSQKDDLLRVFKEIESRGLPPVAGIFHAAGVTADAALASQTADSVDQVYLPKAIGAWNLHDACEALGLNKSLEVFMMFSSVAALLGNFGQANYSAANACLDALAMYRQSLGLCGQSIQWGPWIEQGMAAQLTQHLEKVGMRGITNELGLRVLGDVMMHPTVAVVGAQSLQWRKFLRRYAFEMPSFFSLVPMAGAGSSEASVNLATITKEDLCELISSLAQAVSGAAEKPAVDTPLMDLGLDSLGAVEFRNSVADKVGVKLPQNLMFENPSISSISDYILDKAAGKHGESGVTGANGGSGEGSDIPALDTPLDQWLMSVLEPAERFALYIDSFASEYGTLQKMAAEEDIITALEDLGVEDGGDFERLHVAWDDLCNQINTAKRMAAKDIRPSSTAVSVSDHPKPRMPHPMEDVDTLLASLDFDVSTLRPATAPDKVKNVLLTGVTGFVGRVQLASLMQLKQRPDLRVYCLVRARNADHALSRIREATKEAKCWQETFVSRIVPVTGDFTQPLLGLSSEEFQELARKIDIVYHTGGDVNLLSNYGRLRATNVLSVKAIIDLCTTYKVKPLHFASTLGQFPAFFAMFTGHFSGESIREDSTPDVSQMENFYPPSRQGYPWSKWAAERVLEGARKRGLPVAIYRLPNTYVAYKTGYTNKTDYATALMIASIQEGVFPIGAATAPLTPVDTICDMLVEASFLEKPKHWVYHLFDPRLVTRADLEQWSQELGISYVGVKVDEFLEAIKKRGPESPVFKFVPLMQHWRRFWFDPEERTESFPISNEHIFEDLPHMRWPSLREVFKNSLLYSVRMGFFPKNSKSIILDPQVALNEARRICGLQLMGREGEDFFLHPWRVLQESARRECDLLFGGQLAVYRTVRHYFMNVMYLADAQAKCPEIEKQEIQAPLIIVGLNRTGTTFLQNLMSTDPSNRSLRYCEMIAPYGPDGNYRPKGLPNTEESWKKDPRIPFAQEILDSQLGLSEEWMAIHTQRAELPEEDFVIFEHCGRCYSICTEFSVPSYREWLASDNYKETRKAYSFHKRFLQHLQWQRPAKRWLLKMPFHLFTLEALFETYPDAKIIFMHRDPKETMGSWASLVKHAQQSLMDNVDPSALGREELRAMSTMINRALAFRRSHPELGPRFLDVQYQDLVNNPIGVVKSIYKHFGIPLTLAAQTGIASFCNENRKHRDKLTKHMYSLKDVDLTDGMVQEAFKEYYDSGLCKYLSSAR</sequence>
<dbReference type="SMART" id="SM00822">
    <property type="entry name" value="PKS_KR"/>
    <property type="match status" value="2"/>
</dbReference>
<dbReference type="SMART" id="SM00823">
    <property type="entry name" value="PKS_PP"/>
    <property type="match status" value="2"/>
</dbReference>
<dbReference type="Pfam" id="PF00550">
    <property type="entry name" value="PP-binding"/>
    <property type="match status" value="2"/>
</dbReference>
<dbReference type="Pfam" id="PF21089">
    <property type="entry name" value="PKS_DH_N"/>
    <property type="match status" value="1"/>
</dbReference>
<dbReference type="InterPro" id="IPR016036">
    <property type="entry name" value="Malonyl_transacylase_ACP-bd"/>
</dbReference>
<dbReference type="SUPFAM" id="SSF52151">
    <property type="entry name" value="FabD/lysophospholipase-like"/>
    <property type="match status" value="1"/>
</dbReference>
<dbReference type="InterPro" id="IPR016039">
    <property type="entry name" value="Thiolase-like"/>
</dbReference>
<dbReference type="InterPro" id="IPR016035">
    <property type="entry name" value="Acyl_Trfase/lysoPLipase"/>
</dbReference>
<dbReference type="InterPro" id="IPR049900">
    <property type="entry name" value="PKS_mFAS_DH"/>
</dbReference>
<dbReference type="CDD" id="cd05235">
    <property type="entry name" value="SDR_e1"/>
    <property type="match status" value="1"/>
</dbReference>
<dbReference type="Pfam" id="PF07993">
    <property type="entry name" value="NAD_binding_4"/>
    <property type="match status" value="1"/>
</dbReference>
<dbReference type="SMART" id="SM00827">
    <property type="entry name" value="PKS_AT"/>
    <property type="match status" value="1"/>
</dbReference>
<dbReference type="Gene3D" id="3.10.129.110">
    <property type="entry name" value="Polyketide synthase dehydratase"/>
    <property type="match status" value="1"/>
</dbReference>
<proteinExistence type="predicted"/>
<keyword evidence="5" id="KW-0511">Multifunctional enzyme</keyword>
<dbReference type="SUPFAM" id="SSF51735">
    <property type="entry name" value="NAD(P)-binding Rossmann-fold domains"/>
    <property type="match status" value="5"/>
</dbReference>
<feature type="domain" description="Carrier" evidence="9">
    <location>
        <begin position="2294"/>
        <end position="2371"/>
    </location>
</feature>
<dbReference type="InterPro" id="IPR036736">
    <property type="entry name" value="ACP-like_sf"/>
</dbReference>
<name>A0A139XLM6_TOXGO</name>
<dbReference type="InterPro" id="IPR027417">
    <property type="entry name" value="P-loop_NTPase"/>
</dbReference>
<feature type="region of interest" description="C-terminal hotdog fold" evidence="7">
    <location>
        <begin position="1239"/>
        <end position="1384"/>
    </location>
</feature>
<dbReference type="Pfam" id="PF02801">
    <property type="entry name" value="Ketoacyl-synt_C"/>
    <property type="match status" value="1"/>
</dbReference>
<dbReference type="GO" id="GO:0050111">
    <property type="term" value="F:mycocerosate synthase activity"/>
    <property type="evidence" value="ECO:0007669"/>
    <property type="project" value="UniProtKB-EC"/>
</dbReference>
<dbReference type="InterPro" id="IPR049551">
    <property type="entry name" value="PKS_DH_C"/>
</dbReference>
<dbReference type="SMART" id="SM00826">
    <property type="entry name" value="PKS_DH"/>
    <property type="match status" value="1"/>
</dbReference>
<protein>
    <submittedName>
        <fullName evidence="12">Putative type I fatty acid synthase</fullName>
        <ecNumber evidence="12">1.1.1.100</ecNumber>
        <ecNumber evidence="12">2.3.1.111</ecNumber>
        <ecNumber evidence="12">2.3.1.161</ecNumber>
        <ecNumber evidence="12">2.3.1.39</ecNumber>
        <ecNumber evidence="12">2.3.1.94</ecNumber>
        <ecNumber evidence="12">6.2.1.20</ecNumber>
    </submittedName>
</protein>
<dbReference type="VEuPathDB" id="ToxoDB:TGARI_294820B"/>
<dbReference type="EMBL" id="AGQS02005680">
    <property type="protein sequence ID" value="KYF39670.1"/>
    <property type="molecule type" value="Genomic_DNA"/>
</dbReference>
<dbReference type="Gene3D" id="3.40.47.10">
    <property type="match status" value="1"/>
</dbReference>
<feature type="region of interest" description="Disordered" evidence="8">
    <location>
        <begin position="1984"/>
        <end position="2013"/>
    </location>
</feature>
<dbReference type="EC" id="2.3.1.161" evidence="12"/>
<dbReference type="Gene3D" id="1.10.1200.10">
    <property type="entry name" value="ACP-like"/>
    <property type="match status" value="2"/>
</dbReference>
<dbReference type="InterPro" id="IPR020807">
    <property type="entry name" value="PKS_DH"/>
</dbReference>
<dbReference type="EC" id="2.3.1.94" evidence="12"/>
<dbReference type="CDD" id="cd00833">
    <property type="entry name" value="PKS"/>
    <property type="match status" value="1"/>
</dbReference>
<feature type="non-terminal residue" evidence="12">
    <location>
        <position position="1"/>
    </location>
</feature>
<keyword evidence="4" id="KW-0521">NADP</keyword>
<feature type="domain" description="PKS/mFAS DH" evidence="11">
    <location>
        <begin position="1091"/>
        <end position="1384"/>
    </location>
</feature>
<dbReference type="SUPFAM" id="SSF53901">
    <property type="entry name" value="Thiolase-like"/>
    <property type="match status" value="1"/>
</dbReference>
<dbReference type="PANTHER" id="PTHR43775">
    <property type="entry name" value="FATTY ACID SYNTHASE"/>
    <property type="match status" value="1"/>
</dbReference>
<dbReference type="NCBIfam" id="TIGR01746">
    <property type="entry name" value="Thioester-redct"/>
    <property type="match status" value="1"/>
</dbReference>
<evidence type="ECO:0000256" key="2">
    <source>
        <dbReference type="ARBA" id="ARBA00022553"/>
    </source>
</evidence>
<dbReference type="Gene3D" id="3.90.180.10">
    <property type="entry name" value="Medium-chain alcohol dehydrogenases, catalytic domain"/>
    <property type="match status" value="1"/>
</dbReference>
<evidence type="ECO:0000259" key="9">
    <source>
        <dbReference type="PROSITE" id="PS50075"/>
    </source>
</evidence>
<dbReference type="CDD" id="cd05195">
    <property type="entry name" value="enoyl_red"/>
    <property type="match status" value="1"/>
</dbReference>
<dbReference type="InterPro" id="IPR036291">
    <property type="entry name" value="NAD(P)-bd_dom_sf"/>
</dbReference>
<dbReference type="InterPro" id="IPR013154">
    <property type="entry name" value="ADH-like_N"/>
</dbReference>
<keyword evidence="3 12" id="KW-0808">Transferase</keyword>
<evidence type="ECO:0000256" key="8">
    <source>
        <dbReference type="SAM" id="MobiDB-lite"/>
    </source>
</evidence>
<dbReference type="GO" id="GO:0004316">
    <property type="term" value="F:3-oxoacyl-[acyl-carrier-protein] reductase (NADPH) activity"/>
    <property type="evidence" value="ECO:0007669"/>
    <property type="project" value="UniProtKB-EC"/>
</dbReference>
<keyword evidence="1" id="KW-0596">Phosphopantetheine</keyword>
<dbReference type="GO" id="GO:0004312">
    <property type="term" value="F:fatty acid synthase activity"/>
    <property type="evidence" value="ECO:0007669"/>
    <property type="project" value="TreeGrafter"/>
</dbReference>
<dbReference type="GO" id="GO:0047879">
    <property type="term" value="F:erythronolide synthase activity"/>
    <property type="evidence" value="ECO:0007669"/>
    <property type="project" value="UniProtKB-EC"/>
</dbReference>
<dbReference type="InterPro" id="IPR013149">
    <property type="entry name" value="ADH-like_C"/>
</dbReference>
<dbReference type="Pfam" id="PF14765">
    <property type="entry name" value="PS-DH"/>
    <property type="match status" value="1"/>
</dbReference>
<dbReference type="InterPro" id="IPR057326">
    <property type="entry name" value="KR_dom"/>
</dbReference>
<dbReference type="GO" id="GO:0050637">
    <property type="term" value="F:lovastatin nonaketide synthase activity"/>
    <property type="evidence" value="ECO:0007669"/>
    <property type="project" value="UniProtKB-EC"/>
</dbReference>
<dbReference type="Pfam" id="PF00109">
    <property type="entry name" value="ketoacyl-synt"/>
    <property type="match status" value="1"/>
</dbReference>
<keyword evidence="12" id="KW-0436">Ligase</keyword>
<evidence type="ECO:0000259" key="11">
    <source>
        <dbReference type="PROSITE" id="PS52019"/>
    </source>
</evidence>
<dbReference type="InterPro" id="IPR013120">
    <property type="entry name" value="FAR_NAD-bd"/>
</dbReference>
<dbReference type="Gene3D" id="3.40.50.300">
    <property type="entry name" value="P-loop containing nucleotide triphosphate hydrolases"/>
    <property type="match status" value="1"/>
</dbReference>
<dbReference type="Proteomes" id="UP000074247">
    <property type="component" value="Unassembled WGS sequence"/>
</dbReference>
<dbReference type="InterPro" id="IPR001227">
    <property type="entry name" value="Ac_transferase_dom_sf"/>
</dbReference>
<accession>A0A139XLM6</accession>
<dbReference type="InterPro" id="IPR013968">
    <property type="entry name" value="PKS_KR"/>
</dbReference>
<feature type="active site" description="Proton acceptor; for dehydratase activity" evidence="7">
    <location>
        <position position="1123"/>
    </location>
</feature>
<dbReference type="Pfam" id="PF00698">
    <property type="entry name" value="Acyl_transf_1"/>
    <property type="match status" value="1"/>
</dbReference>
<dbReference type="InterPro" id="IPR014031">
    <property type="entry name" value="Ketoacyl_synth_C"/>
</dbReference>
<dbReference type="GO" id="GO:0008922">
    <property type="term" value="F:long-chain fatty acid [acyl-carrier-protein] ligase activity"/>
    <property type="evidence" value="ECO:0007669"/>
    <property type="project" value="UniProtKB-EC"/>
</dbReference>
<dbReference type="Pfam" id="PF08240">
    <property type="entry name" value="ADH_N"/>
    <property type="match status" value="1"/>
</dbReference>
<dbReference type="GO" id="GO:0031177">
    <property type="term" value="F:phosphopantetheine binding"/>
    <property type="evidence" value="ECO:0007669"/>
    <property type="project" value="InterPro"/>
</dbReference>
<dbReference type="GO" id="GO:0044550">
    <property type="term" value="P:secondary metabolite biosynthetic process"/>
    <property type="evidence" value="ECO:0007669"/>
    <property type="project" value="UniProtKB-ARBA"/>
</dbReference>
<dbReference type="InterPro" id="IPR014043">
    <property type="entry name" value="Acyl_transferase_dom"/>
</dbReference>
<dbReference type="Pfam" id="PF00107">
    <property type="entry name" value="ADH_zinc_N"/>
    <property type="match status" value="1"/>
</dbReference>
<dbReference type="SMART" id="SM00825">
    <property type="entry name" value="PKS_KS"/>
    <property type="match status" value="1"/>
</dbReference>
<keyword evidence="6 12" id="KW-0012">Acyltransferase</keyword>
<dbReference type="Pfam" id="PF13469">
    <property type="entry name" value="Sulfotransfer_3"/>
    <property type="match status" value="1"/>
</dbReference>
<dbReference type="PROSITE" id="PS52004">
    <property type="entry name" value="KS3_2"/>
    <property type="match status" value="1"/>
</dbReference>
<dbReference type="InterPro" id="IPR049552">
    <property type="entry name" value="PKS_DH_N"/>
</dbReference>
<feature type="region of interest" description="N-terminal hotdog fold" evidence="7">
    <location>
        <begin position="1091"/>
        <end position="1222"/>
    </location>
</feature>
<evidence type="ECO:0000256" key="3">
    <source>
        <dbReference type="ARBA" id="ARBA00022679"/>
    </source>
</evidence>
<dbReference type="InterPro" id="IPR009081">
    <property type="entry name" value="PP-bd_ACP"/>
</dbReference>
<dbReference type="SUPFAM" id="SSF47336">
    <property type="entry name" value="ACP-like"/>
    <property type="match status" value="2"/>
</dbReference>
<evidence type="ECO:0000313" key="12">
    <source>
        <dbReference type="EMBL" id="KYF39670.1"/>
    </source>
</evidence>
<dbReference type="PROSITE" id="PS52019">
    <property type="entry name" value="PKS_MFAS_DH"/>
    <property type="match status" value="1"/>
</dbReference>
<dbReference type="Gene3D" id="3.40.366.10">
    <property type="entry name" value="Malonyl-Coenzyme A Acyl Carrier Protein, domain 2"/>
    <property type="match status" value="1"/>
</dbReference>
<evidence type="ECO:0000256" key="7">
    <source>
        <dbReference type="PROSITE-ProRule" id="PRU01363"/>
    </source>
</evidence>
<evidence type="ECO:0000259" key="10">
    <source>
        <dbReference type="PROSITE" id="PS52004"/>
    </source>
</evidence>
<dbReference type="InterPro" id="IPR020806">
    <property type="entry name" value="PKS_PP-bd"/>
</dbReference>
<dbReference type="SMART" id="SM01294">
    <property type="entry name" value="PKS_PP_betabranch"/>
    <property type="match status" value="1"/>
</dbReference>
<dbReference type="EC" id="2.3.1.39" evidence="12"/>
<dbReference type="PANTHER" id="PTHR43775:SF37">
    <property type="entry name" value="SI:DKEY-61P9.11"/>
    <property type="match status" value="1"/>
</dbReference>
<dbReference type="Pfam" id="PF08659">
    <property type="entry name" value="KR"/>
    <property type="match status" value="2"/>
</dbReference>
<dbReference type="SUPFAM" id="SSF50129">
    <property type="entry name" value="GroES-like"/>
    <property type="match status" value="1"/>
</dbReference>
<evidence type="ECO:0000256" key="4">
    <source>
        <dbReference type="ARBA" id="ARBA00022857"/>
    </source>
</evidence>
<dbReference type="GO" id="GO:0006633">
    <property type="term" value="P:fatty acid biosynthetic process"/>
    <property type="evidence" value="ECO:0007669"/>
    <property type="project" value="TreeGrafter"/>
</dbReference>
<reference evidence="12 13" key="1">
    <citation type="journal article" date="2016" name="Nat. Commun.">
        <title>Local admixture of amplified and diversified secreted pathogenesis determinants shapes mosaic Toxoplasma gondii genomes.</title>
        <authorList>
            <person name="Lorenzi H."/>
            <person name="Khan A."/>
            <person name="Behnke M.S."/>
            <person name="Namasivayam S."/>
            <person name="Swapna L.S."/>
            <person name="Hadjithomas M."/>
            <person name="Karamycheva S."/>
            <person name="Pinney D."/>
            <person name="Brunk B.P."/>
            <person name="Ajioka J.W."/>
            <person name="Ajzenberg D."/>
            <person name="Boothroyd J.C."/>
            <person name="Boyle J.P."/>
            <person name="Darde M.L."/>
            <person name="Diaz-Miranda M.A."/>
            <person name="Dubey J.P."/>
            <person name="Fritz H.M."/>
            <person name="Gennari S.M."/>
            <person name="Gregory B.D."/>
            <person name="Kim K."/>
            <person name="Saeij J.P."/>
            <person name="Su C."/>
            <person name="White M.W."/>
            <person name="Zhu X.Q."/>
            <person name="Howe D.K."/>
            <person name="Rosenthal B.M."/>
            <person name="Grigg M.E."/>
            <person name="Parkinson J."/>
            <person name="Liu L."/>
            <person name="Kissinger J.C."/>
            <person name="Roos D.S."/>
            <person name="Sibley L.D."/>
        </authorList>
    </citation>
    <scope>NUCLEOTIDE SEQUENCE [LARGE SCALE GENOMIC DNA]</scope>
    <source>
        <strain evidence="12 13">ARI</strain>
    </source>
</reference>
<evidence type="ECO:0000256" key="1">
    <source>
        <dbReference type="ARBA" id="ARBA00022450"/>
    </source>
</evidence>
<keyword evidence="12" id="KW-0560">Oxidoreductase</keyword>
<feature type="active site" description="Proton donor; for dehydratase activity" evidence="7">
    <location>
        <position position="1301"/>
    </location>
</feature>
<dbReference type="FunFam" id="3.40.47.10:FF:000019">
    <property type="entry name" value="Polyketide synthase type I"/>
    <property type="match status" value="1"/>
</dbReference>
<dbReference type="InterPro" id="IPR014030">
    <property type="entry name" value="Ketoacyl_synth_N"/>
</dbReference>
<dbReference type="InterPro" id="IPR006162">
    <property type="entry name" value="Ppantetheine_attach_site"/>
</dbReference>
<organism evidence="12 13">
    <name type="scientific">Toxoplasma gondii ARI</name>
    <dbReference type="NCBI Taxonomy" id="1074872"/>
    <lineage>
        <taxon>Eukaryota</taxon>
        <taxon>Sar</taxon>
        <taxon>Alveolata</taxon>
        <taxon>Apicomplexa</taxon>
        <taxon>Conoidasida</taxon>
        <taxon>Coccidia</taxon>
        <taxon>Eucoccidiorida</taxon>
        <taxon>Eimeriorina</taxon>
        <taxon>Sarcocystidae</taxon>
        <taxon>Toxoplasma</taxon>
    </lineage>
</organism>
<evidence type="ECO:0000313" key="13">
    <source>
        <dbReference type="Proteomes" id="UP000074247"/>
    </source>
</evidence>
<dbReference type="InterPro" id="IPR011032">
    <property type="entry name" value="GroES-like_sf"/>
</dbReference>
<dbReference type="InterPro" id="IPR020843">
    <property type="entry name" value="ER"/>
</dbReference>
<feature type="domain" description="Ketosynthase family 3 (KS3)" evidence="10">
    <location>
        <begin position="289"/>
        <end position="717"/>
    </location>
</feature>
<dbReference type="EC" id="2.3.1.111" evidence="12"/>
<dbReference type="SMART" id="SM00829">
    <property type="entry name" value="PKS_ER"/>
    <property type="match status" value="1"/>
</dbReference>
<dbReference type="InterPro" id="IPR042104">
    <property type="entry name" value="PKS_dehydratase_sf"/>
</dbReference>
<comment type="caution">
    <text evidence="12">The sequence shown here is derived from an EMBL/GenBank/DDBJ whole genome shotgun (WGS) entry which is preliminary data.</text>
</comment>
<dbReference type="PROSITE" id="PS50075">
    <property type="entry name" value="CARRIER"/>
    <property type="match status" value="2"/>
</dbReference>
<dbReference type="Gene3D" id="3.40.50.720">
    <property type="entry name" value="NAD(P)-binding Rossmann-like Domain"/>
    <property type="match status" value="5"/>
</dbReference>
<dbReference type="EC" id="6.2.1.20" evidence="12"/>
<dbReference type="InterPro" id="IPR020841">
    <property type="entry name" value="PKS_Beta-ketoAc_synthase_dom"/>
</dbReference>
<dbReference type="PROSITE" id="PS00012">
    <property type="entry name" value="PHOSPHOPANTETHEINE"/>
    <property type="match status" value="1"/>
</dbReference>
<dbReference type="InterPro" id="IPR010080">
    <property type="entry name" value="Thioester_reductase-like_dom"/>
</dbReference>
<gene>
    <name evidence="12" type="ORF">TGARI_294820B</name>
</gene>
<evidence type="ECO:0000256" key="5">
    <source>
        <dbReference type="ARBA" id="ARBA00023268"/>
    </source>
</evidence>